<proteinExistence type="predicted"/>
<dbReference type="InterPro" id="IPR039057">
    <property type="entry name" value="Spo22/ZIP4"/>
</dbReference>
<dbReference type="GO" id="GO:0090173">
    <property type="term" value="P:regulation of synaptonemal complex assembly"/>
    <property type="evidence" value="ECO:0007669"/>
    <property type="project" value="InterPro"/>
</dbReference>
<dbReference type="AlphaFoldDB" id="A0A2J6S2U0"/>
<evidence type="ECO:0000256" key="1">
    <source>
        <dbReference type="ARBA" id="ARBA00023254"/>
    </source>
</evidence>
<keyword evidence="4" id="KW-1185">Reference proteome</keyword>
<dbReference type="STRING" id="1149755.A0A2J6S2U0"/>
<dbReference type="PANTHER" id="PTHR40375">
    <property type="entry name" value="SPORULATION-SPECIFIC PROTEIN 22"/>
    <property type="match status" value="1"/>
</dbReference>
<dbReference type="InterPro" id="IPR013940">
    <property type="entry name" value="Spo22/ZIP4/TEX11"/>
</dbReference>
<accession>A0A2J6S2U0</accession>
<dbReference type="GO" id="GO:0051321">
    <property type="term" value="P:meiotic cell cycle"/>
    <property type="evidence" value="ECO:0007669"/>
    <property type="project" value="UniProtKB-KW"/>
</dbReference>
<dbReference type="EMBL" id="KZ613940">
    <property type="protein sequence ID" value="PMD45090.1"/>
    <property type="molecule type" value="Genomic_DNA"/>
</dbReference>
<dbReference type="Proteomes" id="UP000235786">
    <property type="component" value="Unassembled WGS sequence"/>
</dbReference>
<evidence type="ECO:0000313" key="3">
    <source>
        <dbReference type="EMBL" id="PMD45090.1"/>
    </source>
</evidence>
<evidence type="ECO:0000313" key="4">
    <source>
        <dbReference type="Proteomes" id="UP000235786"/>
    </source>
</evidence>
<dbReference type="PANTHER" id="PTHR40375:SF2">
    <property type="entry name" value="SPORULATION-SPECIFIC PROTEIN 22"/>
    <property type="match status" value="1"/>
</dbReference>
<evidence type="ECO:0000256" key="2">
    <source>
        <dbReference type="ARBA" id="ARBA00031845"/>
    </source>
</evidence>
<name>A0A2J6S2U0_HYAVF</name>
<dbReference type="Pfam" id="PF08631">
    <property type="entry name" value="SPO22"/>
    <property type="match status" value="1"/>
</dbReference>
<keyword evidence="1" id="KW-0469">Meiosis</keyword>
<organism evidence="3 4">
    <name type="scientific">Hyaloscypha variabilis (strain UAMH 11265 / GT02V1 / F)</name>
    <name type="common">Meliniomyces variabilis</name>
    <dbReference type="NCBI Taxonomy" id="1149755"/>
    <lineage>
        <taxon>Eukaryota</taxon>
        <taxon>Fungi</taxon>
        <taxon>Dikarya</taxon>
        <taxon>Ascomycota</taxon>
        <taxon>Pezizomycotina</taxon>
        <taxon>Leotiomycetes</taxon>
        <taxon>Helotiales</taxon>
        <taxon>Hyaloscyphaceae</taxon>
        <taxon>Hyaloscypha</taxon>
        <taxon>Hyaloscypha variabilis</taxon>
    </lineage>
</organism>
<sequence>MAPAQSAPFATDLQAQLTAATIARTPETLLTEIENQISNFPNKFGAIAASKSEEVDQVGTTIWNLCTRLRRDVESDNPKDVPIILLLVRVFSFLLLDGAYECGKNPPGNLARLIKIGIKAGKSCIERKEGDLALKVLEKVGGYIKPDPGVTPGDKEACERLTPEYYVLRTALAWHRDQLDMADHMYKLSISTIQGFDYNVAESLADVLYEMGKDLLHKQQYQLAVKWLDRSYEVLNGQELDRLSIDASELRTSIMQTLIKALLYLKNPEALERARSLINLLESVLGDKLIVLLLKLEILSASSSEVFDSSQYSDLLHRMTRSIPMSEVNFKLFMFHVRKLNDKSPSLACKALDELLNLRILREEREEFIEKVLITRIWITVSQRETVEAIEALQELFALIVSNSKRAISSAATHGAHTILWKRIESSYAAGQFQMAEKWCQLATHQIFVNSGEHNLARISRKLLLCAMARKDMGSAREIFSSMSDSAKNEPMSQFLMHKIAVRCGENELAAESLQRISSATTKDPTLLYASCLDAQQSGNKLQTIAALQLVLEKYGYTAPSAIHLPSLLRTTIQLIVSLQTEPQNLAALGDLEQTVEKMCKAFEGAVSSMRKVTGPDSVWEVRELDWFSKNSYNLVIKNLSTWTPRHSLRMLTCCIAFIDHYPKDISDQISEDLCLRKMFCEFSAVTALLALARGEDNIETQLQDYLNLRKHVDSFDALLQEKAGKLGEDAEEDLLRKLSILIVFDFEAACHLKAWDDLHEIIIKSDCCKSSRVYELMADCILCSQAPTQVLVSILKKIINAAWGLDTMDIPKLAKYMRCLFQVAMLDNMEVAEQLLDKAHEQAEEAAETDQPYPNEELEWIATRSFNYAVDLYCAGDEDGCKNWAAKALNIAHYCSDDGALERQLQNKLVVLKLDT</sequence>
<gene>
    <name evidence="3" type="ORF">L207DRAFT_629609</name>
</gene>
<dbReference type="OrthoDB" id="65716at2759"/>
<dbReference type="Gene3D" id="1.25.40.10">
    <property type="entry name" value="Tetratricopeptide repeat domain"/>
    <property type="match status" value="1"/>
</dbReference>
<dbReference type="InterPro" id="IPR011990">
    <property type="entry name" value="TPR-like_helical_dom_sf"/>
</dbReference>
<reference evidence="3 4" key="1">
    <citation type="submission" date="2016-04" db="EMBL/GenBank/DDBJ databases">
        <title>A degradative enzymes factory behind the ericoid mycorrhizal symbiosis.</title>
        <authorList>
            <consortium name="DOE Joint Genome Institute"/>
            <person name="Martino E."/>
            <person name="Morin E."/>
            <person name="Grelet G."/>
            <person name="Kuo A."/>
            <person name="Kohler A."/>
            <person name="Daghino S."/>
            <person name="Barry K."/>
            <person name="Choi C."/>
            <person name="Cichocki N."/>
            <person name="Clum A."/>
            <person name="Copeland A."/>
            <person name="Hainaut M."/>
            <person name="Haridas S."/>
            <person name="Labutti K."/>
            <person name="Lindquist E."/>
            <person name="Lipzen A."/>
            <person name="Khouja H.-R."/>
            <person name="Murat C."/>
            <person name="Ohm R."/>
            <person name="Olson A."/>
            <person name="Spatafora J."/>
            <person name="Veneault-Fourrey C."/>
            <person name="Henrissat B."/>
            <person name="Grigoriev I."/>
            <person name="Martin F."/>
            <person name="Perotto S."/>
        </authorList>
    </citation>
    <scope>NUCLEOTIDE SEQUENCE [LARGE SCALE GENOMIC DNA]</scope>
    <source>
        <strain evidence="3 4">F</strain>
    </source>
</reference>
<protein>
    <recommendedName>
        <fullName evidence="2">Protein ZIP4 homolog</fullName>
    </recommendedName>
</protein>